<gene>
    <name evidence="3" type="ORF">HAPAU_22720</name>
</gene>
<comment type="caution">
    <text evidence="3">The sequence shown here is derived from an EMBL/GenBank/DDBJ whole genome shotgun (WGS) entry which is preliminary data.</text>
</comment>
<feature type="domain" description="DUF7344" evidence="2">
    <location>
        <begin position="45"/>
        <end position="123"/>
    </location>
</feature>
<evidence type="ECO:0000313" key="3">
    <source>
        <dbReference type="EMBL" id="KYH25597.1"/>
    </source>
</evidence>
<sequence>MVGKATSSEGGLDERGDGYRRIRSVLEPLYRFLYPSSRLTEEEAFEILYNPRRRATLQFLHRRDRPCSMEQLVEHIAATENDVPIEGLTNQQRRRVYVSLYQTHLPMLDEAGAIEYDQKAQRIAPGPATTELLPYLDTPPEREVPWRAYYLRLFLAYAAVGGAVAVGLVPVPSVLALTLLGIVLFLAVACLHGLDRAA</sequence>
<evidence type="ECO:0000259" key="2">
    <source>
        <dbReference type="Pfam" id="PF24035"/>
    </source>
</evidence>
<dbReference type="OrthoDB" id="331021at2157"/>
<name>A0A151AE16_9EURY</name>
<dbReference type="EMBL" id="LTAZ01000005">
    <property type="protein sequence ID" value="KYH25597.1"/>
    <property type="molecule type" value="Genomic_DNA"/>
</dbReference>
<feature type="transmembrane region" description="Helical" evidence="1">
    <location>
        <begin position="149"/>
        <end position="168"/>
    </location>
</feature>
<dbReference type="Pfam" id="PF24035">
    <property type="entry name" value="DUF7344"/>
    <property type="match status" value="1"/>
</dbReference>
<evidence type="ECO:0000313" key="4">
    <source>
        <dbReference type="Proteomes" id="UP000075321"/>
    </source>
</evidence>
<keyword evidence="4" id="KW-1185">Reference proteome</keyword>
<keyword evidence="1" id="KW-0472">Membrane</keyword>
<feature type="transmembrane region" description="Helical" evidence="1">
    <location>
        <begin position="174"/>
        <end position="194"/>
    </location>
</feature>
<reference evidence="3 4" key="1">
    <citation type="submission" date="2016-02" db="EMBL/GenBank/DDBJ databases">
        <title>Genome sequence of Halalkalicoccus paucihalophilus DSM 24557.</title>
        <authorList>
            <person name="Poehlein A."/>
            <person name="Daniel R."/>
        </authorList>
    </citation>
    <scope>NUCLEOTIDE SEQUENCE [LARGE SCALE GENOMIC DNA]</scope>
    <source>
        <strain evidence="3 4">DSM 24557</strain>
    </source>
</reference>
<accession>A0A151AE16</accession>
<dbReference type="Proteomes" id="UP000075321">
    <property type="component" value="Unassembled WGS sequence"/>
</dbReference>
<evidence type="ECO:0000256" key="1">
    <source>
        <dbReference type="SAM" id="Phobius"/>
    </source>
</evidence>
<proteinExistence type="predicted"/>
<keyword evidence="1" id="KW-1133">Transmembrane helix</keyword>
<protein>
    <recommendedName>
        <fullName evidence="2">DUF7344 domain-containing protein</fullName>
    </recommendedName>
</protein>
<keyword evidence="1" id="KW-0812">Transmembrane</keyword>
<dbReference type="AlphaFoldDB" id="A0A151AE16"/>
<dbReference type="PATRIC" id="fig|1008153.3.peg.2314"/>
<dbReference type="InterPro" id="IPR036388">
    <property type="entry name" value="WH-like_DNA-bd_sf"/>
</dbReference>
<dbReference type="InterPro" id="IPR055768">
    <property type="entry name" value="DUF7344"/>
</dbReference>
<dbReference type="RefSeq" id="WP_066382528.1">
    <property type="nucleotide sequence ID" value="NZ_LTAZ01000005.1"/>
</dbReference>
<dbReference type="Gene3D" id="1.10.10.10">
    <property type="entry name" value="Winged helix-like DNA-binding domain superfamily/Winged helix DNA-binding domain"/>
    <property type="match status" value="1"/>
</dbReference>
<organism evidence="3 4">
    <name type="scientific">Halalkalicoccus paucihalophilus</name>
    <dbReference type="NCBI Taxonomy" id="1008153"/>
    <lineage>
        <taxon>Archaea</taxon>
        <taxon>Methanobacteriati</taxon>
        <taxon>Methanobacteriota</taxon>
        <taxon>Stenosarchaea group</taxon>
        <taxon>Halobacteria</taxon>
        <taxon>Halobacteriales</taxon>
        <taxon>Halococcaceae</taxon>
        <taxon>Halalkalicoccus</taxon>
    </lineage>
</organism>